<dbReference type="GO" id="GO:0005783">
    <property type="term" value="C:endoplasmic reticulum"/>
    <property type="evidence" value="ECO:0007669"/>
    <property type="project" value="TreeGrafter"/>
</dbReference>
<comment type="caution">
    <text evidence="2">The sequence shown here is derived from an EMBL/GenBank/DDBJ whole genome shotgun (WGS) entry which is preliminary data.</text>
</comment>
<accession>A0A2T7NW76</accession>
<sequence length="148" mass="17032">MPFASPGLLVPLQVFLARVENPLPVTSGLVVEVAWLLVRLVFWFFFNGFLLHFLYFASLKSADADVLHRLDKWTLAGVLYLLGQFMTCKYAVIYGLPYLQARLDGMWAPTPPACIAYVYHYSDMWSYRHGNKQGKRWGIEEYTHVPVL</sequence>
<dbReference type="OrthoDB" id="420606at2759"/>
<keyword evidence="1" id="KW-1133">Transmembrane helix</keyword>
<evidence type="ECO:0000313" key="3">
    <source>
        <dbReference type="Proteomes" id="UP000245119"/>
    </source>
</evidence>
<gene>
    <name evidence="2" type="ORF">C0Q70_13081</name>
</gene>
<dbReference type="GO" id="GO:0016409">
    <property type="term" value="F:palmitoyltransferase activity"/>
    <property type="evidence" value="ECO:0007669"/>
    <property type="project" value="TreeGrafter"/>
</dbReference>
<protein>
    <submittedName>
        <fullName evidence="2">Uncharacterized protein</fullName>
    </submittedName>
</protein>
<keyword evidence="1" id="KW-0472">Membrane</keyword>
<proteinExistence type="predicted"/>
<dbReference type="PANTHER" id="PTHR13285">
    <property type="entry name" value="ACYLTRANSFERASE"/>
    <property type="match status" value="1"/>
</dbReference>
<dbReference type="PANTHER" id="PTHR13285:SF18">
    <property type="entry name" value="PROTEIN-CYSTEINE N-PALMITOYLTRANSFERASE RASP"/>
    <property type="match status" value="1"/>
</dbReference>
<name>A0A2T7NW76_POMCA</name>
<dbReference type="EMBL" id="PZQS01000008">
    <property type="protein sequence ID" value="PVD25425.1"/>
    <property type="molecule type" value="Genomic_DNA"/>
</dbReference>
<evidence type="ECO:0000256" key="1">
    <source>
        <dbReference type="SAM" id="Phobius"/>
    </source>
</evidence>
<dbReference type="Proteomes" id="UP000245119">
    <property type="component" value="Linkage Group LG8"/>
</dbReference>
<dbReference type="AlphaFoldDB" id="A0A2T7NW76"/>
<organism evidence="2 3">
    <name type="scientific">Pomacea canaliculata</name>
    <name type="common">Golden apple snail</name>
    <dbReference type="NCBI Taxonomy" id="400727"/>
    <lineage>
        <taxon>Eukaryota</taxon>
        <taxon>Metazoa</taxon>
        <taxon>Spiralia</taxon>
        <taxon>Lophotrochozoa</taxon>
        <taxon>Mollusca</taxon>
        <taxon>Gastropoda</taxon>
        <taxon>Caenogastropoda</taxon>
        <taxon>Architaenioglossa</taxon>
        <taxon>Ampullarioidea</taxon>
        <taxon>Ampullariidae</taxon>
        <taxon>Pomacea</taxon>
    </lineage>
</organism>
<keyword evidence="1" id="KW-0812">Transmembrane</keyword>
<keyword evidence="3" id="KW-1185">Reference proteome</keyword>
<dbReference type="STRING" id="400727.A0A2T7NW76"/>
<feature type="transmembrane region" description="Helical" evidence="1">
    <location>
        <begin position="78"/>
        <end position="99"/>
    </location>
</feature>
<evidence type="ECO:0000313" key="2">
    <source>
        <dbReference type="EMBL" id="PVD25425.1"/>
    </source>
</evidence>
<dbReference type="InterPro" id="IPR051085">
    <property type="entry name" value="MB_O-acyltransferase"/>
</dbReference>
<feature type="transmembrane region" description="Helical" evidence="1">
    <location>
        <begin position="33"/>
        <end position="57"/>
    </location>
</feature>
<reference evidence="2 3" key="1">
    <citation type="submission" date="2018-04" db="EMBL/GenBank/DDBJ databases">
        <title>The genome of golden apple snail Pomacea canaliculata provides insight into stress tolerance and invasive adaptation.</title>
        <authorList>
            <person name="Liu C."/>
            <person name="Liu B."/>
            <person name="Ren Y."/>
            <person name="Zhang Y."/>
            <person name="Wang H."/>
            <person name="Li S."/>
            <person name="Jiang F."/>
            <person name="Yin L."/>
            <person name="Zhang G."/>
            <person name="Qian W."/>
            <person name="Fan W."/>
        </authorList>
    </citation>
    <scope>NUCLEOTIDE SEQUENCE [LARGE SCALE GENOMIC DNA]</scope>
    <source>
        <strain evidence="2">SZHN2017</strain>
        <tissue evidence="2">Muscle</tissue>
    </source>
</reference>